<dbReference type="GO" id="GO:0004803">
    <property type="term" value="F:transposase activity"/>
    <property type="evidence" value="ECO:0007669"/>
    <property type="project" value="InterPro"/>
</dbReference>
<dbReference type="InterPro" id="IPR003346">
    <property type="entry name" value="Transposase_20"/>
</dbReference>
<sequence length="79" mass="9186">SGKTIRHRLNRGGSRTANNVLWTIAMVRMRSGPRTRAYVERRMGECLSTKEIHRFLKRYIASELYPLILADLEESVRVP</sequence>
<dbReference type="GO" id="GO:0006313">
    <property type="term" value="P:DNA transposition"/>
    <property type="evidence" value="ECO:0007669"/>
    <property type="project" value="InterPro"/>
</dbReference>
<dbReference type="EMBL" id="PRLP01000076">
    <property type="protein sequence ID" value="PPC75667.1"/>
    <property type="molecule type" value="Genomic_DNA"/>
</dbReference>
<name>A0A2S5KLF4_9PROT</name>
<reference evidence="2 3" key="1">
    <citation type="submission" date="2018-02" db="EMBL/GenBank/DDBJ databases">
        <title>novel marine gammaproteobacteria from coastal saline agro ecosystem.</title>
        <authorList>
            <person name="Krishnan R."/>
            <person name="Ramesh Kumar N."/>
        </authorList>
    </citation>
    <scope>NUCLEOTIDE SEQUENCE [LARGE SCALE GENOMIC DNA]</scope>
    <source>
        <strain evidence="2 3">228</strain>
    </source>
</reference>
<evidence type="ECO:0000259" key="1">
    <source>
        <dbReference type="Pfam" id="PF02371"/>
    </source>
</evidence>
<evidence type="ECO:0000313" key="3">
    <source>
        <dbReference type="Proteomes" id="UP000238196"/>
    </source>
</evidence>
<feature type="non-terminal residue" evidence="2">
    <location>
        <position position="1"/>
    </location>
</feature>
<accession>A0A2S5KLF4</accession>
<feature type="domain" description="Transposase IS116/IS110/IS902 C-terminal" evidence="1">
    <location>
        <begin position="1"/>
        <end position="39"/>
    </location>
</feature>
<comment type="caution">
    <text evidence="2">The sequence shown here is derived from an EMBL/GenBank/DDBJ whole genome shotgun (WGS) entry which is preliminary data.</text>
</comment>
<evidence type="ECO:0000313" key="2">
    <source>
        <dbReference type="EMBL" id="PPC75667.1"/>
    </source>
</evidence>
<dbReference type="OrthoDB" id="4337860at2"/>
<proteinExistence type="predicted"/>
<protein>
    <submittedName>
        <fullName evidence="2">IS110 family transposase</fullName>
    </submittedName>
</protein>
<gene>
    <name evidence="2" type="ORF">C4K68_19360</name>
</gene>
<dbReference type="GO" id="GO:0003677">
    <property type="term" value="F:DNA binding"/>
    <property type="evidence" value="ECO:0007669"/>
    <property type="project" value="InterPro"/>
</dbReference>
<dbReference type="Proteomes" id="UP000238196">
    <property type="component" value="Unassembled WGS sequence"/>
</dbReference>
<dbReference type="AlphaFoldDB" id="A0A2S5KLF4"/>
<dbReference type="Pfam" id="PF02371">
    <property type="entry name" value="Transposase_20"/>
    <property type="match status" value="1"/>
</dbReference>
<organism evidence="2 3">
    <name type="scientific">Proteobacteria bacterium 228</name>
    <dbReference type="NCBI Taxonomy" id="2083153"/>
    <lineage>
        <taxon>Bacteria</taxon>
        <taxon>Pseudomonadati</taxon>
        <taxon>Pseudomonadota</taxon>
    </lineage>
</organism>